<organism evidence="3 4">
    <name type="scientific">Alligator mississippiensis</name>
    <name type="common">American alligator</name>
    <dbReference type="NCBI Taxonomy" id="8496"/>
    <lineage>
        <taxon>Eukaryota</taxon>
        <taxon>Metazoa</taxon>
        <taxon>Chordata</taxon>
        <taxon>Craniata</taxon>
        <taxon>Vertebrata</taxon>
        <taxon>Euteleostomi</taxon>
        <taxon>Archelosauria</taxon>
        <taxon>Archosauria</taxon>
        <taxon>Crocodylia</taxon>
        <taxon>Alligatoridae</taxon>
        <taxon>Alligatorinae</taxon>
        <taxon>Alligator</taxon>
    </lineage>
</organism>
<comment type="caution">
    <text evidence="3">The sequence shown here is derived from an EMBL/GenBank/DDBJ whole genome shotgun (WGS) entry which is preliminary data.</text>
</comment>
<dbReference type="Pfam" id="PF25974">
    <property type="entry name" value="URGCP_9th"/>
    <property type="match status" value="1"/>
</dbReference>
<evidence type="ECO:0000313" key="3">
    <source>
        <dbReference type="EMBL" id="KYO26260.1"/>
    </source>
</evidence>
<dbReference type="Proteomes" id="UP000050525">
    <property type="component" value="Unassembled WGS sequence"/>
</dbReference>
<sequence>MKEFEEYFSEDKDSEMLIQWKGSIELKLKDLKESLVAETKKKCEKLIELKKNQNKLDAKKSEYENELLKRSKVVALSLKGKELSERELRRSFNSLWTKWVRHVSSVAPAAEELDINVDLENILLERFKQPNLAGRIKDFSRESKFSVDFSKHICKKKNLFNILGCSLNECDKRNIEQITGQIMDHVKEYIDQKEQEKVDYNRVYFYEILSEIKAPINSLPNTSKYTFNTDYEIDLSLYLCKRAAQRFEDMHTAFKKANDPALYLESKREDFFKCFQISCQGATSITTFADFLCAKLSAALPQAVYDKTANDIAGEMRANYPAFNGNRSKLDAYVLKSLAEEENFEKYQKYIHFPKDFAEGFIKTCVEDYSLDKKNPRLKTVLSSSLDTLRSRVVSAIDVSTRVVKDRSGDVSSWLDEFCSRLGQDLCFPRSDLKSIEHQEITDIEFLKKAMNEALDPVIEKLRKGFADTGLHSLRKKPHTILAEQLGGCWEQCPFCKAVCTNTIADHDGAHSVSFHRPKGVSGWHWSTTNHLVTDICSSLVASDGSFLLHDGRKFPYKKYREVGHPFDTWNITPDTSVLPYWKWFVCRFREQLEKWHDKKFEGRGEIPSQWKDIEKVVVLSELENLLK</sequence>
<gene>
    <name evidence="3" type="ORF">Y1Q_0019907</name>
</gene>
<evidence type="ECO:0000259" key="2">
    <source>
        <dbReference type="Pfam" id="PF25974"/>
    </source>
</evidence>
<accession>A0A151MPD3</accession>
<keyword evidence="4" id="KW-1185">Reference proteome</keyword>
<dbReference type="EMBL" id="AKHW03005614">
    <property type="protein sequence ID" value="KYO26260.1"/>
    <property type="molecule type" value="Genomic_DNA"/>
</dbReference>
<keyword evidence="1" id="KW-0175">Coiled coil</keyword>
<name>A0A151MPD3_ALLMI</name>
<reference evidence="3 4" key="1">
    <citation type="journal article" date="2012" name="Genome Biol.">
        <title>Sequencing three crocodilian genomes to illuminate the evolution of archosaurs and amniotes.</title>
        <authorList>
            <person name="St John J.A."/>
            <person name="Braun E.L."/>
            <person name="Isberg S.R."/>
            <person name="Miles L.G."/>
            <person name="Chong A.Y."/>
            <person name="Gongora J."/>
            <person name="Dalzell P."/>
            <person name="Moran C."/>
            <person name="Bed'hom B."/>
            <person name="Abzhanov A."/>
            <person name="Burgess S.C."/>
            <person name="Cooksey A.M."/>
            <person name="Castoe T.A."/>
            <person name="Crawford N.G."/>
            <person name="Densmore L.D."/>
            <person name="Drew J.C."/>
            <person name="Edwards S.V."/>
            <person name="Faircloth B.C."/>
            <person name="Fujita M.K."/>
            <person name="Greenwold M.J."/>
            <person name="Hoffmann F.G."/>
            <person name="Howard J.M."/>
            <person name="Iguchi T."/>
            <person name="Janes D.E."/>
            <person name="Khan S.Y."/>
            <person name="Kohno S."/>
            <person name="de Koning A.J."/>
            <person name="Lance S.L."/>
            <person name="McCarthy F.M."/>
            <person name="McCormack J.E."/>
            <person name="Merchant M.E."/>
            <person name="Peterson D.G."/>
            <person name="Pollock D.D."/>
            <person name="Pourmand N."/>
            <person name="Raney B.J."/>
            <person name="Roessler K.A."/>
            <person name="Sanford J.R."/>
            <person name="Sawyer R.H."/>
            <person name="Schmidt C.J."/>
            <person name="Triplett E.W."/>
            <person name="Tuberville T.D."/>
            <person name="Venegas-Anaya M."/>
            <person name="Howard J.T."/>
            <person name="Jarvis E.D."/>
            <person name="Guillette L.J.Jr."/>
            <person name="Glenn T.C."/>
            <person name="Green R.E."/>
            <person name="Ray D.A."/>
        </authorList>
    </citation>
    <scope>NUCLEOTIDE SEQUENCE [LARGE SCALE GENOMIC DNA]</scope>
    <source>
        <strain evidence="3">KSC_2009_1</strain>
    </source>
</reference>
<feature type="domain" description="Interferon-induced very large GTPase 1" evidence="2">
    <location>
        <begin position="2"/>
        <end position="53"/>
    </location>
</feature>
<dbReference type="InterPro" id="IPR058641">
    <property type="entry name" value="GVIN1_dom"/>
</dbReference>
<protein>
    <recommendedName>
        <fullName evidence="2">Interferon-induced very large GTPase 1 domain-containing protein</fullName>
    </recommendedName>
</protein>
<proteinExistence type="predicted"/>
<evidence type="ECO:0000256" key="1">
    <source>
        <dbReference type="SAM" id="Coils"/>
    </source>
</evidence>
<dbReference type="PANTHER" id="PTHR22796:SF6">
    <property type="entry name" value="INTERFERON-INDUCED VERY LARGE GTPASE 1-RELATED"/>
    <property type="match status" value="1"/>
</dbReference>
<dbReference type="PANTHER" id="PTHR22796">
    <property type="entry name" value="URG4-RELATED"/>
    <property type="match status" value="1"/>
</dbReference>
<dbReference type="AlphaFoldDB" id="A0A151MPD3"/>
<evidence type="ECO:0000313" key="4">
    <source>
        <dbReference type="Proteomes" id="UP000050525"/>
    </source>
</evidence>
<feature type="coiled-coil region" evidence="1">
    <location>
        <begin position="36"/>
        <end position="69"/>
    </location>
</feature>